<evidence type="ECO:0000259" key="9">
    <source>
        <dbReference type="Pfam" id="PF13847"/>
    </source>
</evidence>
<evidence type="ECO:0000256" key="5">
    <source>
        <dbReference type="ARBA" id="ARBA00034545"/>
    </source>
</evidence>
<evidence type="ECO:0000256" key="1">
    <source>
        <dbReference type="ARBA" id="ARBA00022679"/>
    </source>
</evidence>
<dbReference type="AlphaFoldDB" id="A0A7S1QQU5"/>
<dbReference type="PANTHER" id="PTHR43675">
    <property type="entry name" value="ARSENITE METHYLTRANSFERASE"/>
    <property type="match status" value="1"/>
</dbReference>
<dbReference type="GO" id="GO:0030791">
    <property type="term" value="F:arsenite methyltransferase activity"/>
    <property type="evidence" value="ECO:0007669"/>
    <property type="project" value="UniProtKB-EC"/>
</dbReference>
<name>A0A7S1QQU5_NEODS</name>
<reference evidence="10" key="1">
    <citation type="submission" date="2021-01" db="EMBL/GenBank/DDBJ databases">
        <authorList>
            <person name="Corre E."/>
            <person name="Pelletier E."/>
            <person name="Niang G."/>
            <person name="Scheremetjew M."/>
            <person name="Finn R."/>
            <person name="Kale V."/>
            <person name="Holt S."/>
            <person name="Cochrane G."/>
            <person name="Meng A."/>
            <person name="Brown T."/>
            <person name="Cohen L."/>
        </authorList>
    </citation>
    <scope>NUCLEOTIDE SEQUENCE</scope>
    <source>
        <strain evidence="10">CCAP 1951/1</strain>
    </source>
</reference>
<keyword evidence="1" id="KW-0808">Transferase</keyword>
<dbReference type="Gene3D" id="3.40.50.150">
    <property type="entry name" value="Vaccinia Virus protein VP39"/>
    <property type="match status" value="1"/>
</dbReference>
<feature type="domain" description="Methyltransferase" evidence="9">
    <location>
        <begin position="83"/>
        <end position="231"/>
    </location>
</feature>
<dbReference type="CDD" id="cd02440">
    <property type="entry name" value="AdoMet_MTases"/>
    <property type="match status" value="1"/>
</dbReference>
<dbReference type="InterPro" id="IPR026669">
    <property type="entry name" value="Arsenite_MeTrfase-like"/>
</dbReference>
<dbReference type="InterPro" id="IPR025714">
    <property type="entry name" value="Methyltranfer_dom"/>
</dbReference>
<organism evidence="10">
    <name type="scientific">Neobodo designis</name>
    <name type="common">Flagellated protozoan</name>
    <name type="synonym">Bodo designis</name>
    <dbReference type="NCBI Taxonomy" id="312471"/>
    <lineage>
        <taxon>Eukaryota</taxon>
        <taxon>Discoba</taxon>
        <taxon>Euglenozoa</taxon>
        <taxon>Kinetoplastea</taxon>
        <taxon>Metakinetoplastina</taxon>
        <taxon>Neobodonida</taxon>
        <taxon>Neobodo</taxon>
    </lineage>
</organism>
<dbReference type="PANTHER" id="PTHR43675:SF8">
    <property type="entry name" value="ARSENITE METHYLTRANSFERASE"/>
    <property type="match status" value="1"/>
</dbReference>
<dbReference type="Gene3D" id="3.40.5.100">
    <property type="match status" value="1"/>
</dbReference>
<dbReference type="EMBL" id="HBGF01044894">
    <property type="protein sequence ID" value="CAD9145669.1"/>
    <property type="molecule type" value="Transcribed_RNA"/>
</dbReference>
<dbReference type="InterPro" id="IPR029063">
    <property type="entry name" value="SAM-dependent_MTases_sf"/>
</dbReference>
<gene>
    <name evidence="10" type="ORF">NDES1114_LOCUS30077</name>
</gene>
<comment type="catalytic activity">
    <reaction evidence="7">
        <text>arsenic triglutathione + 2 [thioredoxin]-dithiol + 2 S-adenosyl-L-methionine + H2O = dimethylarsinous acid + 2 [thioredoxin]-disulfide + 3 glutathione + 2 S-adenosyl-L-homocysteine + 2 H(+)</text>
        <dbReference type="Rhea" id="RHEA:69464"/>
        <dbReference type="Rhea" id="RHEA-COMP:10698"/>
        <dbReference type="Rhea" id="RHEA-COMP:10700"/>
        <dbReference type="ChEBI" id="CHEBI:15377"/>
        <dbReference type="ChEBI" id="CHEBI:15378"/>
        <dbReference type="ChEBI" id="CHEBI:23808"/>
        <dbReference type="ChEBI" id="CHEBI:29950"/>
        <dbReference type="ChEBI" id="CHEBI:50058"/>
        <dbReference type="ChEBI" id="CHEBI:57856"/>
        <dbReference type="ChEBI" id="CHEBI:57925"/>
        <dbReference type="ChEBI" id="CHEBI:59789"/>
        <dbReference type="ChEBI" id="CHEBI:183640"/>
        <dbReference type="EC" id="2.1.1.137"/>
    </reaction>
</comment>
<evidence type="ECO:0000256" key="4">
    <source>
        <dbReference type="ARBA" id="ARBA00034521"/>
    </source>
</evidence>
<evidence type="ECO:0000256" key="6">
    <source>
        <dbReference type="ARBA" id="ARBA00047941"/>
    </source>
</evidence>
<dbReference type="EC" id="2.1.1.137" evidence="4"/>
<comment type="catalytic activity">
    <reaction evidence="6">
        <text>arsenic triglutathione + [thioredoxin]-dithiol + S-adenosyl-L-methionine + 2 H2O = methylarsonous acid + [thioredoxin]-disulfide + 3 glutathione + S-adenosyl-L-homocysteine + H(+)</text>
        <dbReference type="Rhea" id="RHEA:69460"/>
        <dbReference type="Rhea" id="RHEA-COMP:10698"/>
        <dbReference type="Rhea" id="RHEA-COMP:10700"/>
        <dbReference type="ChEBI" id="CHEBI:15377"/>
        <dbReference type="ChEBI" id="CHEBI:15378"/>
        <dbReference type="ChEBI" id="CHEBI:17826"/>
        <dbReference type="ChEBI" id="CHEBI:29950"/>
        <dbReference type="ChEBI" id="CHEBI:50058"/>
        <dbReference type="ChEBI" id="CHEBI:57856"/>
        <dbReference type="ChEBI" id="CHEBI:57925"/>
        <dbReference type="ChEBI" id="CHEBI:59789"/>
        <dbReference type="ChEBI" id="CHEBI:183640"/>
        <dbReference type="EC" id="2.1.1.137"/>
    </reaction>
</comment>
<evidence type="ECO:0000256" key="8">
    <source>
        <dbReference type="ARBA" id="ARBA00048428"/>
    </source>
</evidence>
<dbReference type="Pfam" id="PF13847">
    <property type="entry name" value="Methyltransf_31"/>
    <property type="match status" value="1"/>
</dbReference>
<evidence type="ECO:0000256" key="7">
    <source>
        <dbReference type="ARBA" id="ARBA00047943"/>
    </source>
</evidence>
<protein>
    <recommendedName>
        <fullName evidence="5">Arsenite methyltransferase</fullName>
        <ecNumber evidence="4">2.1.1.137</ecNumber>
    </recommendedName>
</protein>
<evidence type="ECO:0000256" key="2">
    <source>
        <dbReference type="ARBA" id="ARBA00022691"/>
    </source>
</evidence>
<dbReference type="SUPFAM" id="SSF53335">
    <property type="entry name" value="S-adenosyl-L-methionine-dependent methyltransferases"/>
    <property type="match status" value="1"/>
</dbReference>
<proteinExistence type="inferred from homology"/>
<keyword evidence="2" id="KW-0949">S-adenosyl-L-methionine</keyword>
<evidence type="ECO:0000313" key="10">
    <source>
        <dbReference type="EMBL" id="CAD9145669.1"/>
    </source>
</evidence>
<evidence type="ECO:0000256" key="3">
    <source>
        <dbReference type="ARBA" id="ARBA00034487"/>
    </source>
</evidence>
<comment type="catalytic activity">
    <reaction evidence="8">
        <text>arsenic triglutathione + 3 [thioredoxin]-dithiol + 3 S-adenosyl-L-methionine = trimethylarsine + 3 [thioredoxin]-disulfide + 3 glutathione + 3 S-adenosyl-L-homocysteine + 3 H(+)</text>
        <dbReference type="Rhea" id="RHEA:69432"/>
        <dbReference type="Rhea" id="RHEA-COMP:10698"/>
        <dbReference type="Rhea" id="RHEA-COMP:10700"/>
        <dbReference type="ChEBI" id="CHEBI:15378"/>
        <dbReference type="ChEBI" id="CHEBI:27130"/>
        <dbReference type="ChEBI" id="CHEBI:29950"/>
        <dbReference type="ChEBI" id="CHEBI:50058"/>
        <dbReference type="ChEBI" id="CHEBI:57856"/>
        <dbReference type="ChEBI" id="CHEBI:57925"/>
        <dbReference type="ChEBI" id="CHEBI:59789"/>
        <dbReference type="ChEBI" id="CHEBI:183640"/>
        <dbReference type="EC" id="2.1.1.137"/>
    </reaction>
</comment>
<comment type="similarity">
    <text evidence="3">Belongs to the methyltransferase superfamily. Arsenite methyltransferase family.</text>
</comment>
<accession>A0A7S1QQU5</accession>
<sequence>MSTSVSGTTQAKTAGYSNKEEVLASVREYYGEVLGSTEDLRTSACTACGAPPPAVRAALKMLPKEVVAKFYGCGNPVPPGIRGLSILDLGSGSGRDCYVASLFAGKEGKVIGIDMTDEQIATARGNTAAFHAEHPDTAPLDFRKGFIEDIAGAGVADGSVDMIISNCVINLSPNKELVLRGAYNALRAGGEMYFSDVYVDRRVSDEARRHKLLLGECLSGALYTRDFLHMCRQIGFEVRRVSDAPIAVHDAELADVLGNARFTSTTYRCFKLDAAARDEEAEDYGQTATYLGTLPDAKHGYALDEATVFETNRPLLVSGNTAEILSTSWLAKHFRVTGDRSTHFGAFGEGAYVAPQKGTTFGKAPACGEGEGGCCESS</sequence>